<evidence type="ECO:0000256" key="2">
    <source>
        <dbReference type="ARBA" id="ARBA00006653"/>
    </source>
</evidence>
<name>A0A1B6GB95_9HEMI</name>
<proteinExistence type="inferred from homology"/>
<keyword evidence="6" id="KW-0333">Golgi apparatus</keyword>
<comment type="subcellular location">
    <subcellularLocation>
        <location evidence="1">Golgi apparatus membrane</location>
        <topology evidence="1">Peripheral membrane protein</topology>
    </subcellularLocation>
</comment>
<keyword evidence="8" id="KW-0175">Coiled coil</keyword>
<accession>A0A1B6GB95</accession>
<reference evidence="9" key="1">
    <citation type="submission" date="2015-11" db="EMBL/GenBank/DDBJ databases">
        <title>De novo transcriptome assembly of four potential Pierce s Disease insect vectors from Arizona vineyards.</title>
        <authorList>
            <person name="Tassone E.E."/>
        </authorList>
    </citation>
    <scope>NUCLEOTIDE SEQUENCE</scope>
</reference>
<evidence type="ECO:0000256" key="7">
    <source>
        <dbReference type="ARBA" id="ARBA00023136"/>
    </source>
</evidence>
<dbReference type="PANTHER" id="PTHR31658">
    <property type="entry name" value="CONSERVED OLIGOMERIC GOLGI COMPLEX SUBUNIT 1"/>
    <property type="match status" value="1"/>
</dbReference>
<dbReference type="GO" id="GO:0006891">
    <property type="term" value="P:intra-Golgi vesicle-mediated transport"/>
    <property type="evidence" value="ECO:0007669"/>
    <property type="project" value="InterPro"/>
</dbReference>
<dbReference type="EMBL" id="GECZ01010069">
    <property type="protein sequence ID" value="JAS59700.1"/>
    <property type="molecule type" value="Transcribed_RNA"/>
</dbReference>
<dbReference type="GO" id="GO:0015031">
    <property type="term" value="P:protein transport"/>
    <property type="evidence" value="ECO:0007669"/>
    <property type="project" value="UniProtKB-KW"/>
</dbReference>
<keyword evidence="5" id="KW-0653">Protein transport</keyword>
<dbReference type="Pfam" id="PF08700">
    <property type="entry name" value="VPS51_Exo84_N"/>
    <property type="match status" value="1"/>
</dbReference>
<keyword evidence="4" id="KW-0813">Transport</keyword>
<evidence type="ECO:0000313" key="9">
    <source>
        <dbReference type="EMBL" id="JAS59700.1"/>
    </source>
</evidence>
<dbReference type="GO" id="GO:0017119">
    <property type="term" value="C:Golgi transport complex"/>
    <property type="evidence" value="ECO:0007669"/>
    <property type="project" value="InterPro"/>
</dbReference>
<comment type="similarity">
    <text evidence="2">Belongs to the COG1 family.</text>
</comment>
<evidence type="ECO:0000256" key="1">
    <source>
        <dbReference type="ARBA" id="ARBA00004395"/>
    </source>
</evidence>
<dbReference type="GO" id="GO:0000139">
    <property type="term" value="C:Golgi membrane"/>
    <property type="evidence" value="ECO:0007669"/>
    <property type="project" value="UniProtKB-SubCell"/>
</dbReference>
<gene>
    <name evidence="9" type="ORF">g.95</name>
</gene>
<feature type="coiled-coil region" evidence="8">
    <location>
        <begin position="20"/>
        <end position="47"/>
    </location>
</feature>
<evidence type="ECO:0000256" key="5">
    <source>
        <dbReference type="ARBA" id="ARBA00022927"/>
    </source>
</evidence>
<dbReference type="InterPro" id="IPR033370">
    <property type="entry name" value="COG1"/>
</dbReference>
<dbReference type="AlphaFoldDB" id="A0A1B6GB95"/>
<dbReference type="PANTHER" id="PTHR31658:SF0">
    <property type="entry name" value="CONSERVED OLIGOMERIC GOLGI COMPLEX SUBUNIT 1"/>
    <property type="match status" value="1"/>
</dbReference>
<protein>
    <recommendedName>
        <fullName evidence="3">Conserved oligomeric Golgi complex subunit 1</fullName>
    </recommendedName>
</protein>
<evidence type="ECO:0000256" key="6">
    <source>
        <dbReference type="ARBA" id="ARBA00023034"/>
    </source>
</evidence>
<evidence type="ECO:0000256" key="4">
    <source>
        <dbReference type="ARBA" id="ARBA00022448"/>
    </source>
</evidence>
<evidence type="ECO:0000256" key="8">
    <source>
        <dbReference type="SAM" id="Coils"/>
    </source>
</evidence>
<sequence length="850" mass="95298">MPMPGLLSIDPDKLFVQFSILEIEDVQRKLQIEIERKREELRTMVGERYRDLIEAADTISQMKVLSEKVIDDVNNMKIATAELQERQVSGFKIEHYTREVKDNTWACVAFQIKVLVDISEYIWESIDQADFTRATLLFLMARYIKTSLEINPSFKTCEYFPVVSRQWSSIVHFKETILRGAEETLKSQNLSQVTSSSLVSLALLESLTAEQLLERYISLRSDALRAVLSSHQTLDSDAIKQRLCHSYTLLIHSITAISDCFVGGAETKNGLLWEDLARHVGPQSPPTLHLLENENEDIPTFFLPSAIKQFRPVLDWSLEPLPESQVHQAITAWLVWVRSFVKEQGGHLLQRLSSLRSLQGLRDPPAETCEEWPLVVQRVLLLPNLDLWSELYRSLITSRAQQLVSVHWDAALKQLQNQIRAAINSAAVESKQTEVDLMWYMWKEASNDLNNLDNLKNTKGLWLKSKGMTPRVAELCVGLEHKVCSLLADLTSLCPEQEVDPALLTISHTLKTHQQTVCSTLILRLVQFVKDELKGVSSESAAMLLAKFLQAVPELCPSLSKCLSSVDTKAVSWQESLSLVQSECMAVYQVWLTLTAENVLAQVTQTLGSVVPDLHSIPQWEEINIEEEGETGEKLQSVLKVPCSSSLNLQNSLRYLASVIGCVAVPKQISEQLVGTVLICVLGKYNENLQQNLTQTQYLQMLLDVKYIACLFNSINNKDFKDKCQDVILKVESKIDPFDLNVFMPYINDNVKRTAFQTQALLGVSGTYTGQALSSHSSEQPSVLALSSSSTTWFPLLHITAPRTSLTPAKPKGKKVVSTPSAAVSMTTETGTKQSSSSSFFGVMATDWFG</sequence>
<evidence type="ECO:0000256" key="3">
    <source>
        <dbReference type="ARBA" id="ARBA00020978"/>
    </source>
</evidence>
<keyword evidence="7" id="KW-0472">Membrane</keyword>
<organism evidence="9">
    <name type="scientific">Cuerna arida</name>
    <dbReference type="NCBI Taxonomy" id="1464854"/>
    <lineage>
        <taxon>Eukaryota</taxon>
        <taxon>Metazoa</taxon>
        <taxon>Ecdysozoa</taxon>
        <taxon>Arthropoda</taxon>
        <taxon>Hexapoda</taxon>
        <taxon>Insecta</taxon>
        <taxon>Pterygota</taxon>
        <taxon>Neoptera</taxon>
        <taxon>Paraneoptera</taxon>
        <taxon>Hemiptera</taxon>
        <taxon>Auchenorrhyncha</taxon>
        <taxon>Membracoidea</taxon>
        <taxon>Cicadellidae</taxon>
        <taxon>Cicadellinae</taxon>
        <taxon>Proconiini</taxon>
        <taxon>Cuerna</taxon>
    </lineage>
</organism>